<reference evidence="2 3" key="1">
    <citation type="submission" date="2019-02" db="EMBL/GenBank/DDBJ databases">
        <title>Deep-cultivation of Planctomycetes and their phenomic and genomic characterization uncovers novel biology.</title>
        <authorList>
            <person name="Wiegand S."/>
            <person name="Jogler M."/>
            <person name="Boedeker C."/>
            <person name="Pinto D."/>
            <person name="Vollmers J."/>
            <person name="Rivas-Marin E."/>
            <person name="Kohn T."/>
            <person name="Peeters S.H."/>
            <person name="Heuer A."/>
            <person name="Rast P."/>
            <person name="Oberbeckmann S."/>
            <person name="Bunk B."/>
            <person name="Jeske O."/>
            <person name="Meyerdierks A."/>
            <person name="Storesund J.E."/>
            <person name="Kallscheuer N."/>
            <person name="Luecker S."/>
            <person name="Lage O.M."/>
            <person name="Pohl T."/>
            <person name="Merkel B.J."/>
            <person name="Hornburger P."/>
            <person name="Mueller R.-W."/>
            <person name="Bruemmer F."/>
            <person name="Labrenz M."/>
            <person name="Spormann A.M."/>
            <person name="Op den Camp H."/>
            <person name="Overmann J."/>
            <person name="Amann R."/>
            <person name="Jetten M.S.M."/>
            <person name="Mascher T."/>
            <person name="Medema M.H."/>
            <person name="Devos D.P."/>
            <person name="Kaster A.-K."/>
            <person name="Ovreas L."/>
            <person name="Rohde M."/>
            <person name="Galperin M.Y."/>
            <person name="Jogler C."/>
        </authorList>
    </citation>
    <scope>NUCLEOTIDE SEQUENCE [LARGE SCALE GENOMIC DNA]</scope>
    <source>
        <strain evidence="2 3">Pan161</strain>
    </source>
</reference>
<dbReference type="KEGG" id="gax:Pan161_27750"/>
<feature type="compositionally biased region" description="Basic and acidic residues" evidence="1">
    <location>
        <begin position="18"/>
        <end position="27"/>
    </location>
</feature>
<evidence type="ECO:0000313" key="3">
    <source>
        <dbReference type="Proteomes" id="UP000316855"/>
    </source>
</evidence>
<dbReference type="AlphaFoldDB" id="A0A517VDN7"/>
<feature type="region of interest" description="Disordered" evidence="1">
    <location>
        <begin position="1"/>
        <end position="27"/>
    </location>
</feature>
<keyword evidence="3" id="KW-1185">Reference proteome</keyword>
<dbReference type="RefSeq" id="WP_145227733.1">
    <property type="nucleotide sequence ID" value="NZ_CP036343.1"/>
</dbReference>
<feature type="compositionally biased region" description="Basic and acidic residues" evidence="1">
    <location>
        <begin position="1"/>
        <end position="10"/>
    </location>
</feature>
<name>A0A517VDN7_9PLAN</name>
<protein>
    <recommendedName>
        <fullName evidence="4">Tetratricopeptide repeat protein</fullName>
    </recommendedName>
</protein>
<evidence type="ECO:0000313" key="2">
    <source>
        <dbReference type="EMBL" id="QDT91120.1"/>
    </source>
</evidence>
<gene>
    <name evidence="2" type="ORF">Pan161_27750</name>
</gene>
<dbReference type="EMBL" id="CP036343">
    <property type="protein sequence ID" value="QDT91120.1"/>
    <property type="molecule type" value="Genomic_DNA"/>
</dbReference>
<dbReference type="OrthoDB" id="273604at2"/>
<accession>A0A517VDN7</accession>
<organism evidence="2 3">
    <name type="scientific">Gimesia algae</name>
    <dbReference type="NCBI Taxonomy" id="2527971"/>
    <lineage>
        <taxon>Bacteria</taxon>
        <taxon>Pseudomonadati</taxon>
        <taxon>Planctomycetota</taxon>
        <taxon>Planctomycetia</taxon>
        <taxon>Planctomycetales</taxon>
        <taxon>Planctomycetaceae</taxon>
        <taxon>Gimesia</taxon>
    </lineage>
</organism>
<sequence>MHQKNDDLKRIQTPTPQKNEKSPESMRTSDIDVLLNRVDQLLQANSPDKALTLIANSKIKTPWLRNATAVCQLRLGNPQVAIEIYRSLLVNGGIFLRADAPVVFKVNFAVALLLNQNLPGFYNALSELKDEEHPSIPKLKAAVKNWRQQLTLWQKFQLICGNQPHAPLELGFAPGDLK</sequence>
<evidence type="ECO:0000256" key="1">
    <source>
        <dbReference type="SAM" id="MobiDB-lite"/>
    </source>
</evidence>
<evidence type="ECO:0008006" key="4">
    <source>
        <dbReference type="Google" id="ProtNLM"/>
    </source>
</evidence>
<dbReference type="Proteomes" id="UP000316855">
    <property type="component" value="Chromosome"/>
</dbReference>
<proteinExistence type="predicted"/>